<evidence type="ECO:0000259" key="8">
    <source>
        <dbReference type="Pfam" id="PF08501"/>
    </source>
</evidence>
<dbReference type="GO" id="GO:0019632">
    <property type="term" value="P:shikimate metabolic process"/>
    <property type="evidence" value="ECO:0007669"/>
    <property type="project" value="TreeGrafter"/>
</dbReference>
<dbReference type="STRING" id="463040.CAL15_23250"/>
<dbReference type="InterPro" id="IPR013708">
    <property type="entry name" value="Shikimate_DH-bd_N"/>
</dbReference>
<dbReference type="UniPathway" id="UPA00053">
    <property type="reaction ID" value="UER00087"/>
</dbReference>
<dbReference type="Proteomes" id="UP000194161">
    <property type="component" value="Chromosome"/>
</dbReference>
<evidence type="ECO:0000256" key="3">
    <source>
        <dbReference type="ARBA" id="ARBA00022857"/>
    </source>
</evidence>
<name>A0A1W6ZJQ0_9BORD</name>
<evidence type="ECO:0000256" key="1">
    <source>
        <dbReference type="ARBA" id="ARBA00004871"/>
    </source>
</evidence>
<feature type="domain" description="Quinate/shikimate 5-dehydrogenase/glutamyl-tRNA reductase" evidence="7">
    <location>
        <begin position="124"/>
        <end position="198"/>
    </location>
</feature>
<dbReference type="Gene3D" id="3.40.50.720">
    <property type="entry name" value="NAD(P)-binding Rossmann-like Domain"/>
    <property type="match status" value="1"/>
</dbReference>
<dbReference type="GO" id="GO:0009073">
    <property type="term" value="P:aromatic amino acid family biosynthetic process"/>
    <property type="evidence" value="ECO:0007669"/>
    <property type="project" value="UniProtKB-KW"/>
</dbReference>
<organism evidence="9 10">
    <name type="scientific">Bordetella genomosp. 13</name>
    <dbReference type="NCBI Taxonomy" id="463040"/>
    <lineage>
        <taxon>Bacteria</taxon>
        <taxon>Pseudomonadati</taxon>
        <taxon>Pseudomonadota</taxon>
        <taxon>Betaproteobacteria</taxon>
        <taxon>Burkholderiales</taxon>
        <taxon>Alcaligenaceae</taxon>
        <taxon>Bordetella</taxon>
    </lineage>
</organism>
<dbReference type="Gene3D" id="3.40.50.10860">
    <property type="entry name" value="Leucine Dehydrogenase, chain A, domain 1"/>
    <property type="match status" value="1"/>
</dbReference>
<dbReference type="AlphaFoldDB" id="A0A1W6ZJQ0"/>
<dbReference type="GO" id="GO:0005829">
    <property type="term" value="C:cytosol"/>
    <property type="evidence" value="ECO:0007669"/>
    <property type="project" value="TreeGrafter"/>
</dbReference>
<evidence type="ECO:0000256" key="5">
    <source>
        <dbReference type="ARBA" id="ARBA00023141"/>
    </source>
</evidence>
<evidence type="ECO:0000313" key="9">
    <source>
        <dbReference type="EMBL" id="ARP97034.1"/>
    </source>
</evidence>
<gene>
    <name evidence="9" type="ORF">CAL15_23250</name>
</gene>
<keyword evidence="5" id="KW-0028">Amino-acid biosynthesis</keyword>
<dbReference type="Pfam" id="PF08501">
    <property type="entry name" value="Shikimate_dh_N"/>
    <property type="match status" value="1"/>
</dbReference>
<keyword evidence="10" id="KW-1185">Reference proteome</keyword>
<proteinExistence type="predicted"/>
<comment type="catalytic activity">
    <reaction evidence="6">
        <text>shikimate + NADP(+) = 3-dehydroshikimate + NADPH + H(+)</text>
        <dbReference type="Rhea" id="RHEA:17737"/>
        <dbReference type="ChEBI" id="CHEBI:15378"/>
        <dbReference type="ChEBI" id="CHEBI:16630"/>
        <dbReference type="ChEBI" id="CHEBI:36208"/>
        <dbReference type="ChEBI" id="CHEBI:57783"/>
        <dbReference type="ChEBI" id="CHEBI:58349"/>
        <dbReference type="EC" id="1.1.1.25"/>
    </reaction>
</comment>
<evidence type="ECO:0000313" key="10">
    <source>
        <dbReference type="Proteomes" id="UP000194161"/>
    </source>
</evidence>
<dbReference type="InterPro" id="IPR036291">
    <property type="entry name" value="NAD(P)-bd_dom_sf"/>
</dbReference>
<dbReference type="SUPFAM" id="SSF53223">
    <property type="entry name" value="Aminoacid dehydrogenase-like, N-terminal domain"/>
    <property type="match status" value="1"/>
</dbReference>
<dbReference type="InterPro" id="IPR006151">
    <property type="entry name" value="Shikm_DH/Glu-tRNA_Rdtase"/>
</dbReference>
<evidence type="ECO:0000256" key="6">
    <source>
        <dbReference type="ARBA" id="ARBA00049442"/>
    </source>
</evidence>
<keyword evidence="4" id="KW-0560">Oxidoreductase</keyword>
<dbReference type="InterPro" id="IPR046346">
    <property type="entry name" value="Aminoacid_DH-like_N_sf"/>
</dbReference>
<dbReference type="CDD" id="cd01065">
    <property type="entry name" value="NAD_bind_Shikimate_DH"/>
    <property type="match status" value="1"/>
</dbReference>
<sequence length="269" mass="28354">MTQITGRTALLCILADPIRQVRTPQLVNQLLRAQDDDAVMVPMHVAPDHLPAMMQALRNTKNLRGMVVTVPHKMAVVSLCDEVDDDARAIGAVNVVRREADGRLVGGMLDGLGFVRGLAALGADVRGASVYMAGAGGAANAIAFALAQAGIERLTVANRSRARVDDLAGRLRARYPAVHLAHGTTDPSGHDIVINATSLGMAAGDPLPLDADRLSAGQWVADIIMDPAETPLLARARERGCRLYGGLGMLEGQVADMVAFFAGKPNDAR</sequence>
<dbReference type="OrthoDB" id="3609723at2"/>
<dbReference type="KEGG" id="bgm:CAL15_23250"/>
<dbReference type="GO" id="GO:0050661">
    <property type="term" value="F:NADP binding"/>
    <property type="evidence" value="ECO:0007669"/>
    <property type="project" value="TreeGrafter"/>
</dbReference>
<dbReference type="InterPro" id="IPR022893">
    <property type="entry name" value="Shikimate_DH_fam"/>
</dbReference>
<dbReference type="EMBL" id="CP021111">
    <property type="protein sequence ID" value="ARP97034.1"/>
    <property type="molecule type" value="Genomic_DNA"/>
</dbReference>
<evidence type="ECO:0000256" key="2">
    <source>
        <dbReference type="ARBA" id="ARBA00012962"/>
    </source>
</evidence>
<dbReference type="PANTHER" id="PTHR21089">
    <property type="entry name" value="SHIKIMATE DEHYDROGENASE"/>
    <property type="match status" value="1"/>
</dbReference>
<dbReference type="RefSeq" id="WP_086080681.1">
    <property type="nucleotide sequence ID" value="NZ_CP021111.1"/>
</dbReference>
<accession>A0A1W6ZJQ0</accession>
<protein>
    <recommendedName>
        <fullName evidence="2">shikimate dehydrogenase (NADP(+))</fullName>
        <ecNumber evidence="2">1.1.1.25</ecNumber>
    </recommendedName>
</protein>
<dbReference type="GO" id="GO:0004764">
    <property type="term" value="F:shikimate 3-dehydrogenase (NADP+) activity"/>
    <property type="evidence" value="ECO:0007669"/>
    <property type="project" value="UniProtKB-EC"/>
</dbReference>
<keyword evidence="5" id="KW-0057">Aromatic amino acid biosynthesis</keyword>
<evidence type="ECO:0000256" key="4">
    <source>
        <dbReference type="ARBA" id="ARBA00023002"/>
    </source>
</evidence>
<dbReference type="SUPFAM" id="SSF51735">
    <property type="entry name" value="NAD(P)-binding Rossmann-fold domains"/>
    <property type="match status" value="1"/>
</dbReference>
<evidence type="ECO:0000259" key="7">
    <source>
        <dbReference type="Pfam" id="PF01488"/>
    </source>
</evidence>
<comment type="pathway">
    <text evidence="1">Metabolic intermediate biosynthesis; chorismate biosynthesis; chorismate from D-erythrose 4-phosphate and phosphoenolpyruvate: step 4/7.</text>
</comment>
<feature type="domain" description="Shikimate dehydrogenase substrate binding N-terminal" evidence="8">
    <location>
        <begin position="13"/>
        <end position="96"/>
    </location>
</feature>
<dbReference type="GO" id="GO:0009423">
    <property type="term" value="P:chorismate biosynthetic process"/>
    <property type="evidence" value="ECO:0007669"/>
    <property type="project" value="UniProtKB-UniPathway"/>
</dbReference>
<keyword evidence="3" id="KW-0521">NADP</keyword>
<reference evidence="9 10" key="1">
    <citation type="submission" date="2017-05" db="EMBL/GenBank/DDBJ databases">
        <title>Complete and WGS of Bordetella genogroups.</title>
        <authorList>
            <person name="Spilker T."/>
            <person name="LiPuma J."/>
        </authorList>
    </citation>
    <scope>NUCLEOTIDE SEQUENCE [LARGE SCALE GENOMIC DNA]</scope>
    <source>
        <strain evidence="9 10">AU7206</strain>
    </source>
</reference>
<dbReference type="PANTHER" id="PTHR21089:SF1">
    <property type="entry name" value="BIFUNCTIONAL 3-DEHYDROQUINATE DEHYDRATASE_SHIKIMATE DEHYDROGENASE, CHLOROPLASTIC"/>
    <property type="match status" value="1"/>
</dbReference>
<dbReference type="Pfam" id="PF01488">
    <property type="entry name" value="Shikimate_DH"/>
    <property type="match status" value="1"/>
</dbReference>
<dbReference type="EC" id="1.1.1.25" evidence="2"/>